<evidence type="ECO:0000256" key="1">
    <source>
        <dbReference type="SAM" id="MobiDB-lite"/>
    </source>
</evidence>
<dbReference type="Proteomes" id="UP000193570">
    <property type="component" value="Unassembled WGS sequence"/>
</dbReference>
<feature type="region of interest" description="Disordered" evidence="1">
    <location>
        <begin position="22"/>
        <end position="77"/>
    </location>
</feature>
<dbReference type="AlphaFoldDB" id="A0A1X6YNV4"/>
<protein>
    <submittedName>
        <fullName evidence="3">Uncharacterized protein</fullName>
    </submittedName>
</protein>
<reference evidence="3 4" key="1">
    <citation type="submission" date="2017-03" db="EMBL/GenBank/DDBJ databases">
        <authorList>
            <person name="Afonso C.L."/>
            <person name="Miller P.J."/>
            <person name="Scott M.A."/>
            <person name="Spackman E."/>
            <person name="Goraichik I."/>
            <person name="Dimitrov K.M."/>
            <person name="Suarez D.L."/>
            <person name="Swayne D.E."/>
        </authorList>
    </citation>
    <scope>NUCLEOTIDE SEQUENCE [LARGE SCALE GENOMIC DNA]</scope>
    <source>
        <strain evidence="3 4">CECT 8625</strain>
    </source>
</reference>
<keyword evidence="2" id="KW-0732">Signal</keyword>
<gene>
    <name evidence="3" type="ORF">ROJ8625_01061</name>
</gene>
<evidence type="ECO:0000256" key="2">
    <source>
        <dbReference type="SAM" id="SignalP"/>
    </source>
</evidence>
<keyword evidence="4" id="KW-1185">Reference proteome</keyword>
<evidence type="ECO:0000313" key="3">
    <source>
        <dbReference type="EMBL" id="SLN26383.1"/>
    </source>
</evidence>
<feature type="chain" id="PRO_5013118205" evidence="2">
    <location>
        <begin position="19"/>
        <end position="99"/>
    </location>
</feature>
<dbReference type="RefSeq" id="WP_085790831.1">
    <property type="nucleotide sequence ID" value="NZ_FWFK01000002.1"/>
</dbReference>
<accession>A0A1X6YNV4</accession>
<proteinExistence type="predicted"/>
<organism evidence="3 4">
    <name type="scientific">Roseivivax jejudonensis</name>
    <dbReference type="NCBI Taxonomy" id="1529041"/>
    <lineage>
        <taxon>Bacteria</taxon>
        <taxon>Pseudomonadati</taxon>
        <taxon>Pseudomonadota</taxon>
        <taxon>Alphaproteobacteria</taxon>
        <taxon>Rhodobacterales</taxon>
        <taxon>Roseobacteraceae</taxon>
        <taxon>Roseivivax</taxon>
    </lineage>
</organism>
<name>A0A1X6YNV4_9RHOB</name>
<dbReference type="EMBL" id="FWFK01000002">
    <property type="protein sequence ID" value="SLN26383.1"/>
    <property type="molecule type" value="Genomic_DNA"/>
</dbReference>
<evidence type="ECO:0000313" key="4">
    <source>
        <dbReference type="Proteomes" id="UP000193570"/>
    </source>
</evidence>
<sequence length="99" mass="9717">MSLWLSLLPFLLAAPVVARDEGDDIADGTDAPDRAQDSSTVSGGTDDAVPVGDATAPEAAAGQTERPGPAAAERGDAPSDVVVALSLTAGPEAEVFAGG</sequence>
<feature type="signal peptide" evidence="2">
    <location>
        <begin position="1"/>
        <end position="18"/>
    </location>
</feature>